<dbReference type="PANTHER" id="PTHR30093">
    <property type="entry name" value="GENERAL SECRETION PATHWAY PROTEIN G"/>
    <property type="match status" value="1"/>
</dbReference>
<reference evidence="2 3" key="1">
    <citation type="submission" date="2019-02" db="EMBL/GenBank/DDBJ databases">
        <title>Deep-cultivation of Planctomycetes and their phenomic and genomic characterization uncovers novel biology.</title>
        <authorList>
            <person name="Wiegand S."/>
            <person name="Jogler M."/>
            <person name="Boedeker C."/>
            <person name="Pinto D."/>
            <person name="Vollmers J."/>
            <person name="Rivas-Marin E."/>
            <person name="Kohn T."/>
            <person name="Peeters S.H."/>
            <person name="Heuer A."/>
            <person name="Rast P."/>
            <person name="Oberbeckmann S."/>
            <person name="Bunk B."/>
            <person name="Jeske O."/>
            <person name="Meyerdierks A."/>
            <person name="Storesund J.E."/>
            <person name="Kallscheuer N."/>
            <person name="Luecker S."/>
            <person name="Lage O.M."/>
            <person name="Pohl T."/>
            <person name="Merkel B.J."/>
            <person name="Hornburger P."/>
            <person name="Mueller R.-W."/>
            <person name="Bruemmer F."/>
            <person name="Labrenz M."/>
            <person name="Spormann A.M."/>
            <person name="Op den Camp H."/>
            <person name="Overmann J."/>
            <person name="Amann R."/>
            <person name="Jetten M.S.M."/>
            <person name="Mascher T."/>
            <person name="Medema M.H."/>
            <person name="Devos D.P."/>
            <person name="Kaster A.-K."/>
            <person name="Ovreas L."/>
            <person name="Rohde M."/>
            <person name="Galperin M.Y."/>
            <person name="Jogler C."/>
        </authorList>
    </citation>
    <scope>NUCLEOTIDE SEQUENCE [LARGE SCALE GENOMIC DNA]</scope>
    <source>
        <strain evidence="2 3">Pan265</strain>
    </source>
</reference>
<feature type="domain" description="DUF1559" evidence="1">
    <location>
        <begin position="33"/>
        <end position="64"/>
    </location>
</feature>
<dbReference type="AlphaFoldDB" id="A0A518BUX4"/>
<evidence type="ECO:0000259" key="1">
    <source>
        <dbReference type="Pfam" id="PF07596"/>
    </source>
</evidence>
<dbReference type="InterPro" id="IPR012902">
    <property type="entry name" value="N_methyl_site"/>
</dbReference>
<gene>
    <name evidence="2" type="ORF">Pan265_06220</name>
</gene>
<dbReference type="InterPro" id="IPR011453">
    <property type="entry name" value="DUF1559"/>
</dbReference>
<name>A0A518BUX4_9BACT</name>
<dbReference type="SUPFAM" id="SSF54523">
    <property type="entry name" value="Pili subunits"/>
    <property type="match status" value="1"/>
</dbReference>
<dbReference type="NCBIfam" id="TIGR02532">
    <property type="entry name" value="IV_pilin_GFxxxE"/>
    <property type="match status" value="1"/>
</dbReference>
<accession>A0A518BUX4</accession>
<dbReference type="Pfam" id="PF07963">
    <property type="entry name" value="N_methyl"/>
    <property type="match status" value="1"/>
</dbReference>
<dbReference type="Pfam" id="PF07596">
    <property type="entry name" value="SBP_bac_10"/>
    <property type="match status" value="1"/>
</dbReference>
<proteinExistence type="predicted"/>
<dbReference type="Gene3D" id="3.30.700.10">
    <property type="entry name" value="Glycoprotein, Type 4 Pilin"/>
    <property type="match status" value="1"/>
</dbReference>
<dbReference type="RefSeq" id="WP_145444933.1">
    <property type="nucleotide sequence ID" value="NZ_CP036280.1"/>
</dbReference>
<dbReference type="KEGG" id="mcad:Pan265_06220"/>
<dbReference type="Proteomes" id="UP000320386">
    <property type="component" value="Chromosome"/>
</dbReference>
<dbReference type="EMBL" id="CP036280">
    <property type="protein sequence ID" value="QDU70785.1"/>
    <property type="molecule type" value="Genomic_DNA"/>
</dbReference>
<dbReference type="InterPro" id="IPR045584">
    <property type="entry name" value="Pilin-like"/>
</dbReference>
<protein>
    <recommendedName>
        <fullName evidence="1">DUF1559 domain-containing protein</fullName>
    </recommendedName>
</protein>
<organism evidence="2 3">
    <name type="scientific">Mucisphaera calidilacus</name>
    <dbReference type="NCBI Taxonomy" id="2527982"/>
    <lineage>
        <taxon>Bacteria</taxon>
        <taxon>Pseudomonadati</taxon>
        <taxon>Planctomycetota</taxon>
        <taxon>Phycisphaerae</taxon>
        <taxon>Phycisphaerales</taxon>
        <taxon>Phycisphaeraceae</taxon>
        <taxon>Mucisphaera</taxon>
    </lineage>
</organism>
<dbReference type="PANTHER" id="PTHR30093:SF2">
    <property type="entry name" value="TYPE II SECRETION SYSTEM PROTEIN H"/>
    <property type="match status" value="1"/>
</dbReference>
<dbReference type="OrthoDB" id="241541at2"/>
<evidence type="ECO:0000313" key="3">
    <source>
        <dbReference type="Proteomes" id="UP000320386"/>
    </source>
</evidence>
<evidence type="ECO:0000313" key="2">
    <source>
        <dbReference type="EMBL" id="QDU70785.1"/>
    </source>
</evidence>
<dbReference type="PROSITE" id="PS00409">
    <property type="entry name" value="PROKAR_NTER_METHYL"/>
    <property type="match status" value="1"/>
</dbReference>
<keyword evidence="3" id="KW-1185">Reference proteome</keyword>
<sequence length="255" mass="28366">MGCRKKGFTLIELLVVISIIGLLLAILLPALSSARPVARRMQCMSQLRQLAVAEHVYHEDYKRFARLWAGSESDGEAESVTLVSPLQDYLGADGEAMWSLTEAGSIMHCPEVEPEDFADLLTRGFVPYPGEQISSYGINGAMYFDRWGFTRDVVPDPAGTILLGDQALEPFERMVTSDGIYVKPGGYVRWARIGNHTPERGYRHQMAGANMVFVDGHAAPIEHDALAHAEGLWHWWDAEQDPWDATGEDRCACQK</sequence>